<gene>
    <name evidence="2" type="ORF">ACHAWU_009930</name>
</gene>
<reference evidence="2 3" key="1">
    <citation type="submission" date="2024-10" db="EMBL/GenBank/DDBJ databases">
        <title>Updated reference genomes for cyclostephanoid diatoms.</title>
        <authorList>
            <person name="Roberts W.R."/>
            <person name="Alverson A.J."/>
        </authorList>
    </citation>
    <scope>NUCLEOTIDE SEQUENCE [LARGE SCALE GENOMIC DNA]</scope>
    <source>
        <strain evidence="2 3">AJA232-27</strain>
    </source>
</reference>
<proteinExistence type="predicted"/>
<dbReference type="AlphaFoldDB" id="A0ABD3M1B9"/>
<evidence type="ECO:0000313" key="3">
    <source>
        <dbReference type="Proteomes" id="UP001530293"/>
    </source>
</evidence>
<feature type="region of interest" description="Disordered" evidence="1">
    <location>
        <begin position="1"/>
        <end position="67"/>
    </location>
</feature>
<keyword evidence="3" id="KW-1185">Reference proteome</keyword>
<evidence type="ECO:0000313" key="2">
    <source>
        <dbReference type="EMBL" id="KAL3756536.1"/>
    </source>
</evidence>
<feature type="compositionally biased region" description="Acidic residues" evidence="1">
    <location>
        <begin position="1"/>
        <end position="18"/>
    </location>
</feature>
<feature type="compositionally biased region" description="Low complexity" evidence="1">
    <location>
        <begin position="42"/>
        <end position="58"/>
    </location>
</feature>
<feature type="compositionally biased region" description="Low complexity" evidence="1">
    <location>
        <begin position="21"/>
        <end position="34"/>
    </location>
</feature>
<evidence type="ECO:0000256" key="1">
    <source>
        <dbReference type="SAM" id="MobiDB-lite"/>
    </source>
</evidence>
<name>A0ABD3M1B9_9STRA</name>
<sequence>MQFDESSDDGIEDNDDDVVPTNTMTISTSSSSYTNPNRDNHAAAATSSLAMSSTSLSTPPQPNQRISETVCTPIGECEQCPSKWNVLIEKEESTIKGEYESCYEYGRRIQFECTVLFQANDSSEKIARNIPEYRSCQFTASDEQFRMFRMQFICLLVGMWSLRNVRKQRVVSASLFDQRRMRSQGNSSVGGSVVHWSSSMPNGNHSSRLRKKPMDSSVELTQQQHHQQNYLGYGKVPKSPAPDFNGQDSDMQTV</sequence>
<accession>A0ABD3M1B9</accession>
<feature type="compositionally biased region" description="Polar residues" evidence="1">
    <location>
        <begin position="218"/>
        <end position="230"/>
    </location>
</feature>
<protein>
    <submittedName>
        <fullName evidence="2">Uncharacterized protein</fullName>
    </submittedName>
</protein>
<dbReference type="Proteomes" id="UP001530293">
    <property type="component" value="Unassembled WGS sequence"/>
</dbReference>
<feature type="compositionally biased region" description="Low complexity" evidence="1">
    <location>
        <begin position="183"/>
        <end position="199"/>
    </location>
</feature>
<feature type="region of interest" description="Disordered" evidence="1">
    <location>
        <begin position="183"/>
        <end position="254"/>
    </location>
</feature>
<organism evidence="2 3">
    <name type="scientific">Discostella pseudostelligera</name>
    <dbReference type="NCBI Taxonomy" id="259834"/>
    <lineage>
        <taxon>Eukaryota</taxon>
        <taxon>Sar</taxon>
        <taxon>Stramenopiles</taxon>
        <taxon>Ochrophyta</taxon>
        <taxon>Bacillariophyta</taxon>
        <taxon>Coscinodiscophyceae</taxon>
        <taxon>Thalassiosirophycidae</taxon>
        <taxon>Stephanodiscales</taxon>
        <taxon>Stephanodiscaceae</taxon>
        <taxon>Discostella</taxon>
    </lineage>
</organism>
<dbReference type="EMBL" id="JALLBG020000303">
    <property type="protein sequence ID" value="KAL3756536.1"/>
    <property type="molecule type" value="Genomic_DNA"/>
</dbReference>
<comment type="caution">
    <text evidence="2">The sequence shown here is derived from an EMBL/GenBank/DDBJ whole genome shotgun (WGS) entry which is preliminary data.</text>
</comment>